<dbReference type="Proteomes" id="UP000292818">
    <property type="component" value="Unassembled WGS sequence"/>
</dbReference>
<gene>
    <name evidence="11 13" type="primary">atpB</name>
    <name evidence="14" type="ORF">LDELB18P1_0606</name>
    <name evidence="13" type="ORF">PF593_01400</name>
</gene>
<dbReference type="GO" id="GO:0045259">
    <property type="term" value="C:proton-transporting ATP synthase complex"/>
    <property type="evidence" value="ECO:0007669"/>
    <property type="project" value="UniProtKB-KW"/>
</dbReference>
<evidence type="ECO:0000256" key="7">
    <source>
        <dbReference type="ARBA" id="ARBA00022989"/>
    </source>
</evidence>
<evidence type="ECO:0000313" key="13">
    <source>
        <dbReference type="EMBL" id="MDA3781816.1"/>
    </source>
</evidence>
<evidence type="ECO:0000256" key="12">
    <source>
        <dbReference type="RuleBase" id="RU000483"/>
    </source>
</evidence>
<feature type="transmembrane region" description="Helical" evidence="11">
    <location>
        <begin position="172"/>
        <end position="191"/>
    </location>
</feature>
<evidence type="ECO:0000313" key="16">
    <source>
        <dbReference type="Proteomes" id="UP001213083"/>
    </source>
</evidence>
<dbReference type="GO" id="GO:0042777">
    <property type="term" value="P:proton motive force-driven plasma membrane ATP synthesis"/>
    <property type="evidence" value="ECO:0007669"/>
    <property type="project" value="TreeGrafter"/>
</dbReference>
<dbReference type="Gene3D" id="1.20.120.220">
    <property type="entry name" value="ATP synthase, F0 complex, subunit A"/>
    <property type="match status" value="1"/>
</dbReference>
<dbReference type="RefSeq" id="WP_035161835.1">
    <property type="nucleotide sequence ID" value="NZ_BNHR01000002.1"/>
</dbReference>
<keyword evidence="3 11" id="KW-0813">Transport</keyword>
<dbReference type="HAMAP" id="MF_01393">
    <property type="entry name" value="ATP_synth_a_bact"/>
    <property type="match status" value="1"/>
</dbReference>
<dbReference type="GO" id="GO:0046933">
    <property type="term" value="F:proton-transporting ATP synthase activity, rotational mechanism"/>
    <property type="evidence" value="ECO:0007669"/>
    <property type="project" value="UniProtKB-UniRule"/>
</dbReference>
<dbReference type="PANTHER" id="PTHR42823:SF3">
    <property type="entry name" value="ATP SYNTHASE SUBUNIT A, CHLOROPLASTIC"/>
    <property type="match status" value="1"/>
</dbReference>
<dbReference type="CDD" id="cd00310">
    <property type="entry name" value="ATP-synt_Fo_a_6"/>
    <property type="match status" value="1"/>
</dbReference>
<keyword evidence="10 11" id="KW-0066">ATP synthesis</keyword>
<comment type="subcellular location">
    <subcellularLocation>
        <location evidence="11 12">Cell membrane</location>
        <topology evidence="11 12">Multi-pass membrane protein</topology>
    </subcellularLocation>
    <subcellularLocation>
        <location evidence="1">Membrane</location>
        <topology evidence="1">Multi-pass membrane protein</topology>
    </subcellularLocation>
</comment>
<proteinExistence type="inferred from homology"/>
<sequence>MEKSLVFNINGTGLNVDLVGIIGSTLMAIVVFAICYALSRKVEMKPNKKQNVLEYLIDFTDGIVKDNVEDPAAQKHLSLYAFVLFLFIFCMNQLGLFLEVKVGDYMVIKSPTADPVTTMSFAMMTLLLSFTFGIQKFGMKGYLQNYARPVGFLLPINIIEEFTNFLTLSLRLYGNIFAGEVLLTLIGNQLGPSMGIVTRILAAPLAMIWQGFSVFIGSIQAYVFVTLSMVYIGKKVTQE</sequence>
<name>A0A4Q7DWF9_9LACO</name>
<comment type="similarity">
    <text evidence="2 11 12">Belongs to the ATPase A chain family.</text>
</comment>
<evidence type="ECO:0000256" key="8">
    <source>
        <dbReference type="ARBA" id="ARBA00023065"/>
    </source>
</evidence>
<dbReference type="EMBL" id="SETJ01000021">
    <property type="protein sequence ID" value="RZM16932.1"/>
    <property type="molecule type" value="Genomic_DNA"/>
</dbReference>
<keyword evidence="7 11" id="KW-1133">Transmembrane helix</keyword>
<feature type="transmembrane region" description="Helical" evidence="11">
    <location>
        <begin position="211"/>
        <end position="232"/>
    </location>
</feature>
<evidence type="ECO:0000256" key="4">
    <source>
        <dbReference type="ARBA" id="ARBA00022547"/>
    </source>
</evidence>
<dbReference type="Proteomes" id="UP001213083">
    <property type="component" value="Unassembled WGS sequence"/>
</dbReference>
<organism evidence="14 15">
    <name type="scientific">Lactobacillus delbrueckii</name>
    <dbReference type="NCBI Taxonomy" id="1584"/>
    <lineage>
        <taxon>Bacteria</taxon>
        <taxon>Bacillati</taxon>
        <taxon>Bacillota</taxon>
        <taxon>Bacilli</taxon>
        <taxon>Lactobacillales</taxon>
        <taxon>Lactobacillaceae</taxon>
        <taxon>Lactobacillus</taxon>
    </lineage>
</organism>
<reference evidence="14 15" key="1">
    <citation type="submission" date="2019-01" db="EMBL/GenBank/DDBJ databases">
        <title>Colonization of the human gut by bovine bacteria present in Parmesan cheese.</title>
        <authorList>
            <person name="Lugli G.A."/>
            <person name="Milani C."/>
        </authorList>
    </citation>
    <scope>NUCLEOTIDE SEQUENCE [LARGE SCALE GENOMIC DNA]</scope>
    <source>
        <strain evidence="14 15">LDELB18P1</strain>
    </source>
</reference>
<evidence type="ECO:0000256" key="1">
    <source>
        <dbReference type="ARBA" id="ARBA00004141"/>
    </source>
</evidence>
<evidence type="ECO:0000256" key="3">
    <source>
        <dbReference type="ARBA" id="ARBA00022448"/>
    </source>
</evidence>
<evidence type="ECO:0000256" key="5">
    <source>
        <dbReference type="ARBA" id="ARBA00022692"/>
    </source>
</evidence>
<feature type="transmembrane region" description="Helical" evidence="11">
    <location>
        <begin position="116"/>
        <end position="134"/>
    </location>
</feature>
<comment type="caution">
    <text evidence="14">The sequence shown here is derived from an EMBL/GenBank/DDBJ whole genome shotgun (WGS) entry which is preliminary data.</text>
</comment>
<evidence type="ECO:0000313" key="15">
    <source>
        <dbReference type="Proteomes" id="UP000292818"/>
    </source>
</evidence>
<keyword evidence="11" id="KW-1003">Cell membrane</keyword>
<feature type="transmembrane region" description="Helical" evidence="11">
    <location>
        <begin position="77"/>
        <end position="96"/>
    </location>
</feature>
<dbReference type="PRINTS" id="PR00123">
    <property type="entry name" value="ATPASEA"/>
</dbReference>
<evidence type="ECO:0000256" key="2">
    <source>
        <dbReference type="ARBA" id="ARBA00006810"/>
    </source>
</evidence>
<evidence type="ECO:0000256" key="9">
    <source>
        <dbReference type="ARBA" id="ARBA00023136"/>
    </source>
</evidence>
<evidence type="ECO:0000256" key="11">
    <source>
        <dbReference type="HAMAP-Rule" id="MF_01393"/>
    </source>
</evidence>
<evidence type="ECO:0000313" key="14">
    <source>
        <dbReference type="EMBL" id="RZM16932.1"/>
    </source>
</evidence>
<dbReference type="EMBL" id="JAQIEV010000002">
    <property type="protein sequence ID" value="MDA3781816.1"/>
    <property type="molecule type" value="Genomic_DNA"/>
</dbReference>
<dbReference type="SUPFAM" id="SSF81336">
    <property type="entry name" value="F1F0 ATP synthase subunit A"/>
    <property type="match status" value="1"/>
</dbReference>
<keyword evidence="6 11" id="KW-0375">Hydrogen ion transport</keyword>
<dbReference type="GO" id="GO:0005886">
    <property type="term" value="C:plasma membrane"/>
    <property type="evidence" value="ECO:0007669"/>
    <property type="project" value="UniProtKB-SubCell"/>
</dbReference>
<keyword evidence="9 11" id="KW-0472">Membrane</keyword>
<accession>A0A4Q7DWF9</accession>
<dbReference type="PROSITE" id="PS00449">
    <property type="entry name" value="ATPASE_A"/>
    <property type="match status" value="1"/>
</dbReference>
<protein>
    <recommendedName>
        <fullName evidence="11 12">ATP synthase subunit a</fullName>
    </recommendedName>
    <alternativeName>
        <fullName evidence="11">ATP synthase F0 sector subunit a</fullName>
    </alternativeName>
    <alternativeName>
        <fullName evidence="11">F-ATPase subunit 6</fullName>
    </alternativeName>
</protein>
<dbReference type="InterPro" id="IPR023011">
    <property type="entry name" value="ATP_synth_F0_asu_AS"/>
</dbReference>
<dbReference type="Pfam" id="PF00119">
    <property type="entry name" value="ATP-synt_A"/>
    <property type="match status" value="1"/>
</dbReference>
<evidence type="ECO:0000256" key="10">
    <source>
        <dbReference type="ARBA" id="ARBA00023310"/>
    </source>
</evidence>
<reference evidence="13 16" key="2">
    <citation type="submission" date="2023-01" db="EMBL/GenBank/DDBJ databases">
        <title>Sequencing of the bacterial strains from artisanal fermented milk Matsoni.</title>
        <authorList>
            <person name="Rozman V."/>
            <person name="Accetto T."/>
            <person name="Bogovic Matijasic B."/>
        </authorList>
    </citation>
    <scope>NUCLEOTIDE SEQUENCE [LARGE SCALE GENOMIC DNA]</scope>
    <source>
        <strain evidence="13">Lbl143</strain>
        <strain evidence="16">lbl143</strain>
    </source>
</reference>
<keyword evidence="4 11" id="KW-0138">CF(0)</keyword>
<keyword evidence="5 11" id="KW-0812">Transmembrane</keyword>
<dbReference type="PANTHER" id="PTHR42823">
    <property type="entry name" value="ATP SYNTHASE SUBUNIT A, CHLOROPLASTIC"/>
    <property type="match status" value="1"/>
</dbReference>
<evidence type="ECO:0000256" key="6">
    <source>
        <dbReference type="ARBA" id="ARBA00022781"/>
    </source>
</evidence>
<comment type="function">
    <text evidence="11 12">Key component of the proton channel; it plays a direct role in the translocation of protons across the membrane.</text>
</comment>
<dbReference type="NCBIfam" id="NF004479">
    <property type="entry name" value="PRK05815.1-4"/>
    <property type="match status" value="1"/>
</dbReference>
<dbReference type="NCBIfam" id="TIGR01131">
    <property type="entry name" value="ATP_synt_6_or_A"/>
    <property type="match status" value="1"/>
</dbReference>
<dbReference type="AlphaFoldDB" id="A0A4Q7DWF9"/>
<dbReference type="InterPro" id="IPR045082">
    <property type="entry name" value="ATP_syn_F0_a_bact/chloroplast"/>
</dbReference>
<feature type="transmembrane region" description="Helical" evidence="11">
    <location>
        <begin position="20"/>
        <end position="39"/>
    </location>
</feature>
<dbReference type="InterPro" id="IPR000568">
    <property type="entry name" value="ATP_synth_F0_asu"/>
</dbReference>
<keyword evidence="8 11" id="KW-0406">Ion transport</keyword>
<dbReference type="InterPro" id="IPR035908">
    <property type="entry name" value="F0_ATP_A_sf"/>
</dbReference>